<dbReference type="EMBL" id="AZJJ01000007">
    <property type="protein sequence ID" value="ETD26004.1"/>
    <property type="molecule type" value="Genomic_DNA"/>
</dbReference>
<dbReference type="HOGENOM" id="CLU_1123329_0_0_7"/>
<feature type="transmembrane region" description="Helical" evidence="1">
    <location>
        <begin position="12"/>
        <end position="29"/>
    </location>
</feature>
<accession>V8CF84</accession>
<feature type="transmembrane region" description="Helical" evidence="1">
    <location>
        <begin position="83"/>
        <end position="103"/>
    </location>
</feature>
<proteinExistence type="predicted"/>
<dbReference type="InterPro" id="IPR049458">
    <property type="entry name" value="EpsG-like"/>
</dbReference>
<reference evidence="2 3" key="1">
    <citation type="submission" date="2013-10" db="EMBL/GenBank/DDBJ databases">
        <title>The Genome Sequence of Helicobacter canis NCTC 12740.</title>
        <authorList>
            <consortium name="The Broad Institute Genomics Platform"/>
            <person name="Earl A."/>
            <person name="Fox J.G."/>
            <person name="Shen Z."/>
            <person name="Young S.K."/>
            <person name="Zeng Q."/>
            <person name="Gargeya S."/>
            <person name="Fitzgerald M."/>
            <person name="Abouelleil A."/>
            <person name="Alvarado L."/>
            <person name="Chapman S.B."/>
            <person name="Gainer-Dewar J."/>
            <person name="Goldberg J."/>
            <person name="Griggs A."/>
            <person name="Gujja S."/>
            <person name="Hansen M."/>
            <person name="Howarth C."/>
            <person name="Imamovic A."/>
            <person name="Ireland A."/>
            <person name="Larimer J."/>
            <person name="McCowan C."/>
            <person name="Murphy C."/>
            <person name="Pearson M."/>
            <person name="Poon T.W."/>
            <person name="Priest M."/>
            <person name="Roberts A."/>
            <person name="Saif S."/>
            <person name="Shea T."/>
            <person name="Sykes S."/>
            <person name="Wortman J."/>
            <person name="Nusbaum C."/>
            <person name="Birren B."/>
        </authorList>
    </citation>
    <scope>NUCLEOTIDE SEQUENCE [LARGE SCALE GENOMIC DNA]</scope>
    <source>
        <strain evidence="2 3">NCTC 12740</strain>
    </source>
</reference>
<feature type="transmembrane region" description="Helical" evidence="1">
    <location>
        <begin position="132"/>
        <end position="149"/>
    </location>
</feature>
<feature type="transmembrane region" description="Helical" evidence="1">
    <location>
        <begin position="205"/>
        <end position="225"/>
    </location>
</feature>
<keyword evidence="1" id="KW-1133">Transmembrane helix</keyword>
<feature type="transmembrane region" description="Helical" evidence="1">
    <location>
        <begin position="156"/>
        <end position="175"/>
    </location>
</feature>
<feature type="transmembrane region" description="Helical" evidence="1">
    <location>
        <begin position="49"/>
        <end position="71"/>
    </location>
</feature>
<organism evidence="2 3">
    <name type="scientific">Helicobacter canis NCTC 12740</name>
    <dbReference type="NCBI Taxonomy" id="1357399"/>
    <lineage>
        <taxon>Bacteria</taxon>
        <taxon>Pseudomonadati</taxon>
        <taxon>Campylobacterota</taxon>
        <taxon>Epsilonproteobacteria</taxon>
        <taxon>Campylobacterales</taxon>
        <taxon>Helicobacteraceae</taxon>
        <taxon>Helicobacter</taxon>
    </lineage>
</organism>
<evidence type="ECO:0000313" key="2">
    <source>
        <dbReference type="EMBL" id="ETD26004.1"/>
    </source>
</evidence>
<protein>
    <submittedName>
        <fullName evidence="2">Uncharacterized protein</fullName>
    </submittedName>
</protein>
<comment type="caution">
    <text evidence="2">The sequence shown here is derived from an EMBL/GenBank/DDBJ whole genome shotgun (WGS) entry which is preliminary data.</text>
</comment>
<name>V8CF84_9HELI</name>
<feature type="transmembrane region" description="Helical" evidence="1">
    <location>
        <begin position="181"/>
        <end position="200"/>
    </location>
</feature>
<dbReference type="Proteomes" id="UP000018688">
    <property type="component" value="Unassembled WGS sequence"/>
</dbReference>
<sequence>MQGLSEWQKSLCILLVFLFFNFVWTTWLTRQMISSVLILYSLSACTLRFKWFFAFLACLFHLTAIPILLILFACKKYPRTTIFIWLIALSIFTFLLEVLYGLFRDGLIPLDLPLLSKFGYYVFTGGENVSPHFNEVVMLICIFFAFLLPNDRVKSSYAYIFYIFFIMYFFLYFLAPGSMGQRSSLLLTSCLFGFFLFLALRRYYVFLISVCAVFLLLRIKSLIFAGEDESVRNFYSYPAYGDLFYYL</sequence>
<gene>
    <name evidence="2" type="ORF">HMPREF2087_01842</name>
</gene>
<dbReference type="AlphaFoldDB" id="V8CF84"/>
<evidence type="ECO:0000256" key="1">
    <source>
        <dbReference type="SAM" id="Phobius"/>
    </source>
</evidence>
<keyword evidence="1" id="KW-0472">Membrane</keyword>
<evidence type="ECO:0000313" key="3">
    <source>
        <dbReference type="Proteomes" id="UP000018688"/>
    </source>
</evidence>
<keyword evidence="3" id="KW-1185">Reference proteome</keyword>
<dbReference type="PATRIC" id="fig|1357399.3.peg.1937"/>
<dbReference type="Pfam" id="PF14897">
    <property type="entry name" value="EpsG"/>
    <property type="match status" value="1"/>
</dbReference>
<keyword evidence="1" id="KW-0812">Transmembrane</keyword>
<dbReference type="STRING" id="1357399.HMPREF2087_01842"/>